<dbReference type="SUPFAM" id="SSF52540">
    <property type="entry name" value="P-loop containing nucleoside triphosphate hydrolases"/>
    <property type="match status" value="1"/>
</dbReference>
<evidence type="ECO:0000313" key="3">
    <source>
        <dbReference type="EMBL" id="GAG78904.1"/>
    </source>
</evidence>
<dbReference type="SMART" id="SM00028">
    <property type="entry name" value="TPR"/>
    <property type="match status" value="1"/>
</dbReference>
<comment type="caution">
    <text evidence="3">The sequence shown here is derived from an EMBL/GenBank/DDBJ whole genome shotgun (WGS) entry which is preliminary data.</text>
</comment>
<dbReference type="AlphaFoldDB" id="X1AAU8"/>
<evidence type="ECO:0000256" key="1">
    <source>
        <dbReference type="ARBA" id="ARBA00022741"/>
    </source>
</evidence>
<dbReference type="GO" id="GO:0003924">
    <property type="term" value="F:GTPase activity"/>
    <property type="evidence" value="ECO:0007669"/>
    <property type="project" value="InterPro"/>
</dbReference>
<dbReference type="Gene3D" id="1.25.40.10">
    <property type="entry name" value="Tetratricopeptide repeat domain"/>
    <property type="match status" value="1"/>
</dbReference>
<organism evidence="3">
    <name type="scientific">marine sediment metagenome</name>
    <dbReference type="NCBI Taxonomy" id="412755"/>
    <lineage>
        <taxon>unclassified sequences</taxon>
        <taxon>metagenomes</taxon>
        <taxon>ecological metagenomes</taxon>
    </lineage>
</organism>
<dbReference type="PRINTS" id="PR00449">
    <property type="entry name" value="RASTRNSFRMNG"/>
</dbReference>
<feature type="non-terminal residue" evidence="3">
    <location>
        <position position="199"/>
    </location>
</feature>
<name>X1AAU8_9ZZZZ</name>
<dbReference type="EMBL" id="BART01012266">
    <property type="protein sequence ID" value="GAG78904.1"/>
    <property type="molecule type" value="Genomic_DNA"/>
</dbReference>
<accession>X1AAU8</accession>
<reference evidence="3" key="1">
    <citation type="journal article" date="2014" name="Front. Microbiol.">
        <title>High frequency of phylogenetically diverse reductive dehalogenase-homologous genes in deep subseafloor sedimentary metagenomes.</title>
        <authorList>
            <person name="Kawai M."/>
            <person name="Futagami T."/>
            <person name="Toyoda A."/>
            <person name="Takaki Y."/>
            <person name="Nishi S."/>
            <person name="Hori S."/>
            <person name="Arai W."/>
            <person name="Tsubouchi T."/>
            <person name="Morono Y."/>
            <person name="Uchiyama I."/>
            <person name="Ito T."/>
            <person name="Fujiyama A."/>
            <person name="Inagaki F."/>
            <person name="Takami H."/>
        </authorList>
    </citation>
    <scope>NUCLEOTIDE SEQUENCE</scope>
    <source>
        <strain evidence="3">Expedition CK06-06</strain>
    </source>
</reference>
<dbReference type="Pfam" id="PF00025">
    <property type="entry name" value="Arf"/>
    <property type="match status" value="1"/>
</dbReference>
<dbReference type="SUPFAM" id="SSF48452">
    <property type="entry name" value="TPR-like"/>
    <property type="match status" value="1"/>
</dbReference>
<dbReference type="PANTHER" id="PTHR11711">
    <property type="entry name" value="ADP RIBOSYLATION FACTOR-RELATED"/>
    <property type="match status" value="1"/>
</dbReference>
<keyword evidence="2" id="KW-0342">GTP-binding</keyword>
<gene>
    <name evidence="3" type="ORF">S01H4_25700</name>
</gene>
<dbReference type="InterPro" id="IPR019734">
    <property type="entry name" value="TPR_rpt"/>
</dbReference>
<dbReference type="InterPro" id="IPR027417">
    <property type="entry name" value="P-loop_NTPase"/>
</dbReference>
<dbReference type="Gene3D" id="3.40.50.300">
    <property type="entry name" value="P-loop containing nucleotide triphosphate hydrolases"/>
    <property type="match status" value="1"/>
</dbReference>
<evidence type="ECO:0000256" key="2">
    <source>
        <dbReference type="ARBA" id="ARBA00023134"/>
    </source>
</evidence>
<proteinExistence type="predicted"/>
<dbReference type="InterPro" id="IPR011990">
    <property type="entry name" value="TPR-like_helical_dom_sf"/>
</dbReference>
<protein>
    <submittedName>
        <fullName evidence="3">Uncharacterized protein</fullName>
    </submittedName>
</protein>
<dbReference type="PROSITE" id="PS50005">
    <property type="entry name" value="TPR"/>
    <property type="match status" value="1"/>
</dbReference>
<dbReference type="InterPro" id="IPR006689">
    <property type="entry name" value="Small_GTPase_ARF/SAR"/>
</dbReference>
<keyword evidence="1" id="KW-0547">Nucleotide-binding</keyword>
<dbReference type="Pfam" id="PF13414">
    <property type="entry name" value="TPR_11"/>
    <property type="match status" value="1"/>
</dbReference>
<sequence>MVSFLQNGTFMEHAPTMGKELSQIEVQGIRINVIDMGGQKDFRNLWTGEASTAECVIFMIDAFARERFSEARDELWKLSSIFKKKPLIILANKYDLQPVASIGEIIEALNLKDLPSFEVLPISCKTGYGIVKAFMKIYYKLTGNQLTQKTNHAKAWNHIGFSYEKLNQFDKAIDSYKIAVGFESTYASAHYNLANAYKH</sequence>
<dbReference type="GO" id="GO:0005525">
    <property type="term" value="F:GTP binding"/>
    <property type="evidence" value="ECO:0007669"/>
    <property type="project" value="UniProtKB-KW"/>
</dbReference>
<dbReference type="PROSITE" id="PS51417">
    <property type="entry name" value="ARF"/>
    <property type="match status" value="1"/>
</dbReference>
<dbReference type="InterPro" id="IPR024156">
    <property type="entry name" value="Small_GTPase_ARF"/>
</dbReference>